<protein>
    <submittedName>
        <fullName evidence="2">Uncharacterized protein</fullName>
    </submittedName>
</protein>
<keyword evidence="4" id="KW-1185">Reference proteome</keyword>
<accession>A0AAU6NYP9</accession>
<dbReference type="EMBL" id="CP136925">
    <property type="protein sequence ID" value="WXA12118.1"/>
    <property type="molecule type" value="Genomic_DNA"/>
</dbReference>
<dbReference type="Proteomes" id="UP001368318">
    <property type="component" value="Chromosome"/>
</dbReference>
<dbReference type="RefSeq" id="WP_338731064.1">
    <property type="nucleotide sequence ID" value="NZ_CP136924.1"/>
</dbReference>
<evidence type="ECO:0000313" key="3">
    <source>
        <dbReference type="EMBL" id="WXA12118.1"/>
    </source>
</evidence>
<sequence length="210" mass="24690">MTKRIIYILLCSICCFSCVQLASEVKSWVELNENDDIFGKYHHLSEEGIKLFLPEVFKKYSLVAYQEELDSLLDEKAYKHELHRLNVLKSMDGNFYIFFDEDTKSTYTLNTLPYTPLYKRDAQFILGMIRKRHEAETKNMNASFEKVTAKYNSSNGVQLFKVIYKINYKDHPVDIYSTSYIISSNKKTVMINLTTPFDVYFDPFIQKTIL</sequence>
<name>A0AAU6NYP9_9FLAO</name>
<dbReference type="EMBL" id="CP136924">
    <property type="protein sequence ID" value="WXA02721.1"/>
    <property type="molecule type" value="Genomic_DNA"/>
</dbReference>
<proteinExistence type="predicted"/>
<evidence type="ECO:0000313" key="2">
    <source>
        <dbReference type="EMBL" id="WXA02721.1"/>
    </source>
</evidence>
<evidence type="ECO:0000256" key="1">
    <source>
        <dbReference type="SAM" id="SignalP"/>
    </source>
</evidence>
<gene>
    <name evidence="3" type="ORF">R3L15_08245</name>
    <name evidence="2" type="ORF">R3L16_13345</name>
</gene>
<reference evidence="2 4" key="1">
    <citation type="submission" date="2023-10" db="EMBL/GenBank/DDBJ databases">
        <title>Culture-based analysis of two novel bacteria associated with mangrove crab gills.</title>
        <authorList>
            <person name="Yang X."/>
            <person name="Garuglieri E."/>
            <person name="Van Goethem M.W."/>
            <person name="Fusi M."/>
            <person name="Marasco R."/>
            <person name="Daffonchio D.G."/>
        </authorList>
    </citation>
    <scope>NUCLEOTIDE SEQUENCE [LARGE SCALE GENOMIC DNA]</scope>
    <source>
        <strain evidence="3">UG2-1</strain>
        <strain evidence="2">UG2-2</strain>
        <strain evidence="4">UG2_2</strain>
    </source>
</reference>
<feature type="chain" id="PRO_5044712804" evidence="1">
    <location>
        <begin position="23"/>
        <end position="210"/>
    </location>
</feature>
<dbReference type="KEGG" id="mcaa:R3L15_08245"/>
<evidence type="ECO:0000313" key="4">
    <source>
        <dbReference type="Proteomes" id="UP001368318"/>
    </source>
</evidence>
<keyword evidence="1" id="KW-0732">Signal</keyword>
<feature type="signal peptide" evidence="1">
    <location>
        <begin position="1"/>
        <end position="22"/>
    </location>
</feature>
<organism evidence="2 4">
    <name type="scientific">Mangrovimonas cancribranchiae</name>
    <dbReference type="NCBI Taxonomy" id="3080055"/>
    <lineage>
        <taxon>Bacteria</taxon>
        <taxon>Pseudomonadati</taxon>
        <taxon>Bacteroidota</taxon>
        <taxon>Flavobacteriia</taxon>
        <taxon>Flavobacteriales</taxon>
        <taxon>Flavobacteriaceae</taxon>
        <taxon>Mangrovimonas</taxon>
    </lineage>
</organism>
<dbReference type="AlphaFoldDB" id="A0AAU6NYP9"/>